<dbReference type="Proteomes" id="UP000791080">
    <property type="component" value="Unassembled WGS sequence"/>
</dbReference>
<accession>A0ABT1JEP7</accession>
<dbReference type="EMBL" id="AUBJ02000001">
    <property type="protein sequence ID" value="MCP2330689.1"/>
    <property type="molecule type" value="Genomic_DNA"/>
</dbReference>
<sequence length="305" mass="30390">MVLVLGPGAGWGAGPFGVGVAGVVAWPPVDGLGVGAVAPASEVTGVGVGVLGGPLLVTTGAGAGVLVVVGTGPLVTGVLVMGVLVVGTAVGTGRAAGAGGGALCWFEFVGCVAVFPPWLVGVPEPDCVVGGGAAWDATGVSARCPEVSELVVVGRSWCGVPPPCCPCCGAGDCPPPVSPVVGGCWTLVDGWSELVDDPVRPFGLGPVCSASWKRPPGSGPCAPRSEDGLDVGSGRPVCCWASVSWARPVEVCWSGVTRVGPSEEESRCPPPCWGWEWESGARWPSPRWSSTTGVVRPCSGRLSEC</sequence>
<evidence type="ECO:0000313" key="1">
    <source>
        <dbReference type="EMBL" id="MCP2330689.1"/>
    </source>
</evidence>
<proteinExistence type="predicted"/>
<reference evidence="1 2" key="1">
    <citation type="submission" date="2022-06" db="EMBL/GenBank/DDBJ databases">
        <title>Genomic Encyclopedia of Type Strains, Phase I: the one thousand microbial genomes (KMG-I) project.</title>
        <authorList>
            <person name="Kyrpides N."/>
        </authorList>
    </citation>
    <scope>NUCLEOTIDE SEQUENCE [LARGE SCALE GENOMIC DNA]</scope>
    <source>
        <strain evidence="1 2">DSM 43889</strain>
    </source>
</reference>
<keyword evidence="2" id="KW-1185">Reference proteome</keyword>
<evidence type="ECO:0000313" key="2">
    <source>
        <dbReference type="Proteomes" id="UP000791080"/>
    </source>
</evidence>
<organism evidence="1 2">
    <name type="scientific">Actinoalloteichus caeruleus DSM 43889</name>
    <dbReference type="NCBI Taxonomy" id="1120930"/>
    <lineage>
        <taxon>Bacteria</taxon>
        <taxon>Bacillati</taxon>
        <taxon>Actinomycetota</taxon>
        <taxon>Actinomycetes</taxon>
        <taxon>Pseudonocardiales</taxon>
        <taxon>Pseudonocardiaceae</taxon>
        <taxon>Actinoalloteichus</taxon>
        <taxon>Actinoalloteichus cyanogriseus</taxon>
    </lineage>
</organism>
<comment type="caution">
    <text evidence="1">The sequence shown here is derived from an EMBL/GenBank/DDBJ whole genome shotgun (WGS) entry which is preliminary data.</text>
</comment>
<protein>
    <submittedName>
        <fullName evidence="1">Uncharacterized protein</fullName>
    </submittedName>
</protein>
<gene>
    <name evidence="1" type="ORF">G443_000959</name>
</gene>
<name>A0ABT1JEP7_ACTCY</name>